<sequence>MHDDKREMRKLKREIKKTGNRRRRRFLKDVDAEADEFDFGLDRSDVMNEPKPRQKPDDE</sequence>
<feature type="region of interest" description="Disordered" evidence="1">
    <location>
        <begin position="1"/>
        <end position="59"/>
    </location>
</feature>
<evidence type="ECO:0000256" key="1">
    <source>
        <dbReference type="SAM" id="MobiDB-lite"/>
    </source>
</evidence>
<accession>A0A517Z5I6</accession>
<organism evidence="2 3">
    <name type="scientific">Maioricimonas rarisocia</name>
    <dbReference type="NCBI Taxonomy" id="2528026"/>
    <lineage>
        <taxon>Bacteria</taxon>
        <taxon>Pseudomonadati</taxon>
        <taxon>Planctomycetota</taxon>
        <taxon>Planctomycetia</taxon>
        <taxon>Planctomycetales</taxon>
        <taxon>Planctomycetaceae</taxon>
        <taxon>Maioricimonas</taxon>
    </lineage>
</organism>
<proteinExistence type="predicted"/>
<keyword evidence="3" id="KW-1185">Reference proteome</keyword>
<dbReference type="AlphaFoldDB" id="A0A517Z5I6"/>
<evidence type="ECO:0000313" key="2">
    <source>
        <dbReference type="EMBL" id="QDU37717.1"/>
    </source>
</evidence>
<feature type="compositionally biased region" description="Basic residues" evidence="1">
    <location>
        <begin position="8"/>
        <end position="26"/>
    </location>
</feature>
<evidence type="ECO:0000313" key="3">
    <source>
        <dbReference type="Proteomes" id="UP000320496"/>
    </source>
</evidence>
<protein>
    <submittedName>
        <fullName evidence="2">Uncharacterized protein</fullName>
    </submittedName>
</protein>
<reference evidence="2 3" key="1">
    <citation type="submission" date="2019-02" db="EMBL/GenBank/DDBJ databases">
        <title>Deep-cultivation of Planctomycetes and their phenomic and genomic characterization uncovers novel biology.</title>
        <authorList>
            <person name="Wiegand S."/>
            <person name="Jogler M."/>
            <person name="Boedeker C."/>
            <person name="Pinto D."/>
            <person name="Vollmers J."/>
            <person name="Rivas-Marin E."/>
            <person name="Kohn T."/>
            <person name="Peeters S.H."/>
            <person name="Heuer A."/>
            <person name="Rast P."/>
            <person name="Oberbeckmann S."/>
            <person name="Bunk B."/>
            <person name="Jeske O."/>
            <person name="Meyerdierks A."/>
            <person name="Storesund J.E."/>
            <person name="Kallscheuer N."/>
            <person name="Luecker S."/>
            <person name="Lage O.M."/>
            <person name="Pohl T."/>
            <person name="Merkel B.J."/>
            <person name="Hornburger P."/>
            <person name="Mueller R.-W."/>
            <person name="Bruemmer F."/>
            <person name="Labrenz M."/>
            <person name="Spormann A.M."/>
            <person name="Op den Camp H."/>
            <person name="Overmann J."/>
            <person name="Amann R."/>
            <person name="Jetten M.S.M."/>
            <person name="Mascher T."/>
            <person name="Medema M.H."/>
            <person name="Devos D.P."/>
            <person name="Kaster A.-K."/>
            <person name="Ovreas L."/>
            <person name="Rohde M."/>
            <person name="Galperin M.Y."/>
            <person name="Jogler C."/>
        </authorList>
    </citation>
    <scope>NUCLEOTIDE SEQUENCE [LARGE SCALE GENOMIC DNA]</scope>
    <source>
        <strain evidence="2 3">Mal4</strain>
    </source>
</reference>
<feature type="compositionally biased region" description="Basic and acidic residues" evidence="1">
    <location>
        <begin position="40"/>
        <end position="59"/>
    </location>
</feature>
<name>A0A517Z5I6_9PLAN</name>
<gene>
    <name evidence="2" type="ORF">Mal4_20340</name>
</gene>
<dbReference type="RefSeq" id="WP_145368746.1">
    <property type="nucleotide sequence ID" value="NZ_CP036275.1"/>
</dbReference>
<dbReference type="EMBL" id="CP036275">
    <property type="protein sequence ID" value="QDU37717.1"/>
    <property type="molecule type" value="Genomic_DNA"/>
</dbReference>
<dbReference type="KEGG" id="mri:Mal4_20340"/>
<dbReference type="Proteomes" id="UP000320496">
    <property type="component" value="Chromosome"/>
</dbReference>